<proteinExistence type="inferred from homology"/>
<comment type="caution">
    <text evidence="9">The sequence shown here is derived from an EMBL/GenBank/DDBJ whole genome shotgun (WGS) entry which is preliminary data.</text>
</comment>
<dbReference type="PRINTS" id="PR00797">
    <property type="entry name" value="STREPTOPAIN"/>
</dbReference>
<name>A1ZLM2_MICM2</name>
<evidence type="ECO:0000256" key="6">
    <source>
        <dbReference type="PIRSR" id="PIRSR600200-1"/>
    </source>
</evidence>
<feature type="active site" description="Proton acceptor" evidence="6">
    <location>
        <position position="313"/>
    </location>
</feature>
<dbReference type="InterPro" id="IPR026444">
    <property type="entry name" value="Secre_tail"/>
</dbReference>
<dbReference type="Gene3D" id="3.90.70.50">
    <property type="entry name" value="Peptidase C10, streptopain"/>
    <property type="match status" value="1"/>
</dbReference>
<gene>
    <name evidence="9" type="ORF">M23134_07874</name>
</gene>
<sequence length="841" mass="92823">MSLLLIGNLAADPIQKSTAVSVALNWLSSQNGNQRTTGNQKTVKSCEAVVYKGMTVYYLVSYNEGGYVIVSADDKAKPVLGYSETNPLDDSFQNPVIQNWMKNYKIYVYDLVKTQQKARRTSYRAAWSRLTRNESKRVKTKVEPMMSDILYSQGSGWNAQCPEDEKGPSGRALVGCVATAMGQVMRFWEHPRQGQGSRTYNHNTYGELSADFGNTIYDWSAMSKSRADEHNAQLLYHCGVSVRMNYSGESSGAYSRDVVTALKNYFRYDRGISMIYKSRYSAQDWSDKMKEELSEGRPVLYSARSTLTTNAGHLFALDGYEVTNEGDYFSINWGWAGRSNGYFYLTEMITHGGDHNWVESNAAIIGIKPVNAAPEFTSVPAASIAANQTFTYNVTVMDADGDDVTLSLVSGPAWLTLAKENGQYVLRGTPDAGQAGAAQVVIAANDGKESAEQTFNIWIKATSKMVDFETNDFTQAAFSFTDDKQWELTQAVSMAGYGVKSLTIADNQSTEVAITETFNEGAAVAFNFKVSSERKYDFLRFFIDGEEQGKWSGDINWTSISFAVPAGEHTLTWAYTKDGSQKRGDDAAYLDNIELINPKVGQTPQIAIDFETTDFSQEAFTFSGTSNDFKWEVTQTGGATGYAAKSQTITHDEKVSMSITKTFGANGAVFFDRKVSSEGNYDFLEFYVDGQLQEKWSGNVDWSRVNFSVAAGEHTLTWTYNKDYSVSSGDDAAWVDNIELVGVDNGTDQRLAAPTTVTTLKQNFPNPAQYSTQIGFELAEAGKVKVDVLNLSGKVVTTVLNQALEAGAHRVQLNTTGLQKGIYIYRLAVAGKVFTKTMVVK</sequence>
<evidence type="ECO:0000313" key="9">
    <source>
        <dbReference type="EMBL" id="EAY28776.1"/>
    </source>
</evidence>
<dbReference type="SUPFAM" id="SSF49313">
    <property type="entry name" value="Cadherin-like"/>
    <property type="match status" value="1"/>
</dbReference>
<dbReference type="AlphaFoldDB" id="A1ZLM2"/>
<dbReference type="InterPro" id="IPR038765">
    <property type="entry name" value="Papain-like_cys_pep_sf"/>
</dbReference>
<evidence type="ECO:0000259" key="8">
    <source>
        <dbReference type="Pfam" id="PF18962"/>
    </source>
</evidence>
<feature type="domain" description="Spi protease inhibitor" evidence="7">
    <location>
        <begin position="11"/>
        <end position="105"/>
    </location>
</feature>
<dbReference type="InterPro" id="IPR025896">
    <property type="entry name" value="Spi_Prtas-inh"/>
</dbReference>
<dbReference type="SUPFAM" id="SSF54001">
    <property type="entry name" value="Cysteine proteinases"/>
    <property type="match status" value="1"/>
</dbReference>
<keyword evidence="10" id="KW-1185">Reference proteome</keyword>
<evidence type="ECO:0000313" key="10">
    <source>
        <dbReference type="Proteomes" id="UP000004095"/>
    </source>
</evidence>
<reference evidence="9 10" key="1">
    <citation type="submission" date="2007-01" db="EMBL/GenBank/DDBJ databases">
        <authorList>
            <person name="Haygood M."/>
            <person name="Podell S."/>
            <person name="Anderson C."/>
            <person name="Hopkinson B."/>
            <person name="Roe K."/>
            <person name="Barbeau K."/>
            <person name="Gaasterland T."/>
            <person name="Ferriera S."/>
            <person name="Johnson J."/>
            <person name="Kravitz S."/>
            <person name="Beeson K."/>
            <person name="Sutton G."/>
            <person name="Rogers Y.-H."/>
            <person name="Friedman R."/>
            <person name="Frazier M."/>
            <person name="Venter J.C."/>
        </authorList>
    </citation>
    <scope>NUCLEOTIDE SEQUENCE [LARGE SCALE GENOMIC DNA]</scope>
    <source>
        <strain evidence="9 10">ATCC 23134</strain>
    </source>
</reference>
<dbReference type="Pfam" id="PF05345">
    <property type="entry name" value="He_PIG"/>
    <property type="match status" value="1"/>
</dbReference>
<keyword evidence="4" id="KW-0378">Hydrolase</keyword>
<dbReference type="InterPro" id="IPR044934">
    <property type="entry name" value="Streptopain_sf"/>
</dbReference>
<feature type="active site" description="Nucleophile" evidence="6">
    <location>
        <position position="176"/>
    </location>
</feature>
<dbReference type="InterPro" id="IPR013783">
    <property type="entry name" value="Ig-like_fold"/>
</dbReference>
<dbReference type="MEROPS" id="C10.004"/>
<dbReference type="InterPro" id="IPR000200">
    <property type="entry name" value="Peptidase_C10"/>
</dbReference>
<evidence type="ECO:0000259" key="7">
    <source>
        <dbReference type="Pfam" id="PF13734"/>
    </source>
</evidence>
<evidence type="ECO:0000256" key="2">
    <source>
        <dbReference type="ARBA" id="ARBA00022670"/>
    </source>
</evidence>
<dbReference type="GO" id="GO:0005509">
    <property type="term" value="F:calcium ion binding"/>
    <property type="evidence" value="ECO:0007669"/>
    <property type="project" value="InterPro"/>
</dbReference>
<dbReference type="GO" id="GO:0016020">
    <property type="term" value="C:membrane"/>
    <property type="evidence" value="ECO:0007669"/>
    <property type="project" value="InterPro"/>
</dbReference>
<dbReference type="Pfam" id="PF13734">
    <property type="entry name" value="Inhibitor_I69"/>
    <property type="match status" value="1"/>
</dbReference>
<feature type="domain" description="Secretion system C-terminal sorting" evidence="8">
    <location>
        <begin position="764"/>
        <end position="840"/>
    </location>
</feature>
<dbReference type="Gene3D" id="2.60.40.10">
    <property type="entry name" value="Immunoglobulins"/>
    <property type="match status" value="1"/>
</dbReference>
<protein>
    <submittedName>
        <fullName evidence="9">Thiol protease/hemagglutinin PrtT, putative</fullName>
    </submittedName>
</protein>
<keyword evidence="5" id="KW-0788">Thiol protease</keyword>
<evidence type="ECO:0000256" key="5">
    <source>
        <dbReference type="ARBA" id="ARBA00022807"/>
    </source>
</evidence>
<dbReference type="InterPro" id="IPR015919">
    <property type="entry name" value="Cadherin-like_sf"/>
</dbReference>
<dbReference type="GO" id="GO:0006508">
    <property type="term" value="P:proteolysis"/>
    <property type="evidence" value="ECO:0007669"/>
    <property type="project" value="UniProtKB-KW"/>
</dbReference>
<keyword evidence="2 9" id="KW-0645">Protease</keyword>
<evidence type="ECO:0000256" key="1">
    <source>
        <dbReference type="ARBA" id="ARBA00009693"/>
    </source>
</evidence>
<organism evidence="9 10">
    <name type="scientific">Microscilla marina ATCC 23134</name>
    <dbReference type="NCBI Taxonomy" id="313606"/>
    <lineage>
        <taxon>Bacteria</taxon>
        <taxon>Pseudomonadati</taxon>
        <taxon>Bacteroidota</taxon>
        <taxon>Cytophagia</taxon>
        <taxon>Cytophagales</taxon>
        <taxon>Microscillaceae</taxon>
        <taxon>Microscilla</taxon>
    </lineage>
</organism>
<dbReference type="eggNOG" id="COG1361">
    <property type="taxonomic scope" value="Bacteria"/>
</dbReference>
<dbReference type="Pfam" id="PF18962">
    <property type="entry name" value="Por_Secre_tail"/>
    <property type="match status" value="1"/>
</dbReference>
<accession>A1ZLM2</accession>
<dbReference type="Proteomes" id="UP000004095">
    <property type="component" value="Unassembled WGS sequence"/>
</dbReference>
<keyword evidence="3" id="KW-0732">Signal</keyword>
<dbReference type="NCBIfam" id="TIGR04183">
    <property type="entry name" value="Por_Secre_tail"/>
    <property type="match status" value="1"/>
</dbReference>
<comment type="similarity">
    <text evidence="1">Belongs to the peptidase C10 family.</text>
</comment>
<dbReference type="EMBL" id="AAWS01000014">
    <property type="protein sequence ID" value="EAY28776.1"/>
    <property type="molecule type" value="Genomic_DNA"/>
</dbReference>
<evidence type="ECO:0000256" key="4">
    <source>
        <dbReference type="ARBA" id="ARBA00022801"/>
    </source>
</evidence>
<evidence type="ECO:0000256" key="3">
    <source>
        <dbReference type="ARBA" id="ARBA00022729"/>
    </source>
</evidence>
<dbReference type="GO" id="GO:0008234">
    <property type="term" value="F:cysteine-type peptidase activity"/>
    <property type="evidence" value="ECO:0007669"/>
    <property type="project" value="UniProtKB-KW"/>
</dbReference>
<dbReference type="Pfam" id="PF01640">
    <property type="entry name" value="Peptidase_C10"/>
    <property type="match status" value="1"/>
</dbReference>